<dbReference type="OrthoDB" id="7616202at2759"/>
<gene>
    <name evidence="3" type="ORF">RF55_23830</name>
</gene>
<sequence>MTRLRQMLDTLRIHGLTLKLEKFILCKVYRISRPRNQRAGSTIWTSKFVENFEIVAEPLTRLTKKNVSWIWQEEQERAFNMIKDQLTTRPVLTIFNPEILTEIHTDASAIGIGTILLQRVD</sequence>
<evidence type="ECO:0000313" key="4">
    <source>
        <dbReference type="Proteomes" id="UP000036403"/>
    </source>
</evidence>
<dbReference type="Pfam" id="PF17919">
    <property type="entry name" value="RT_RNaseH_2"/>
    <property type="match status" value="1"/>
</dbReference>
<reference evidence="3 4" key="1">
    <citation type="submission" date="2015-04" db="EMBL/GenBank/DDBJ databases">
        <title>Lasius niger genome sequencing.</title>
        <authorList>
            <person name="Konorov E.A."/>
            <person name="Nikitin M.A."/>
            <person name="Kirill M.V."/>
            <person name="Chang P."/>
        </authorList>
    </citation>
    <scope>NUCLEOTIDE SEQUENCE [LARGE SCALE GENOMIC DNA]</scope>
    <source>
        <tissue evidence="3">Whole</tissue>
    </source>
</reference>
<keyword evidence="1" id="KW-0511">Multifunctional enzyme</keyword>
<organism evidence="3 4">
    <name type="scientific">Lasius niger</name>
    <name type="common">Black garden ant</name>
    <dbReference type="NCBI Taxonomy" id="67767"/>
    <lineage>
        <taxon>Eukaryota</taxon>
        <taxon>Metazoa</taxon>
        <taxon>Ecdysozoa</taxon>
        <taxon>Arthropoda</taxon>
        <taxon>Hexapoda</taxon>
        <taxon>Insecta</taxon>
        <taxon>Pterygota</taxon>
        <taxon>Neoptera</taxon>
        <taxon>Endopterygota</taxon>
        <taxon>Hymenoptera</taxon>
        <taxon>Apocrita</taxon>
        <taxon>Aculeata</taxon>
        <taxon>Formicoidea</taxon>
        <taxon>Formicidae</taxon>
        <taxon>Formicinae</taxon>
        <taxon>Lasius</taxon>
        <taxon>Lasius</taxon>
    </lineage>
</organism>
<comment type="caution">
    <text evidence="3">The sequence shown here is derived from an EMBL/GenBank/DDBJ whole genome shotgun (WGS) entry which is preliminary data.</text>
</comment>
<dbReference type="PaxDb" id="67767-A0A0J7JWE2"/>
<keyword evidence="4" id="KW-1185">Reference proteome</keyword>
<dbReference type="PANTHER" id="PTHR37984">
    <property type="entry name" value="PROTEIN CBG26694"/>
    <property type="match status" value="1"/>
</dbReference>
<feature type="non-terminal residue" evidence="3">
    <location>
        <position position="121"/>
    </location>
</feature>
<dbReference type="InterPro" id="IPR041577">
    <property type="entry name" value="RT_RNaseH_2"/>
</dbReference>
<dbReference type="AlphaFoldDB" id="A0A0J7JWE2"/>
<evidence type="ECO:0000256" key="1">
    <source>
        <dbReference type="ARBA" id="ARBA00023268"/>
    </source>
</evidence>
<dbReference type="GO" id="GO:0071897">
    <property type="term" value="P:DNA biosynthetic process"/>
    <property type="evidence" value="ECO:0007669"/>
    <property type="project" value="UniProtKB-ARBA"/>
</dbReference>
<feature type="domain" description="Reverse transcriptase/retrotransposon-derived protein RNase H-like" evidence="2">
    <location>
        <begin position="71"/>
        <end position="120"/>
    </location>
</feature>
<protein>
    <recommendedName>
        <fullName evidence="2">Reverse transcriptase/retrotransposon-derived protein RNase H-like domain-containing protein</fullName>
    </recommendedName>
</protein>
<dbReference type="GO" id="GO:0003824">
    <property type="term" value="F:catalytic activity"/>
    <property type="evidence" value="ECO:0007669"/>
    <property type="project" value="UniProtKB-KW"/>
</dbReference>
<dbReference type="Gene3D" id="3.30.70.270">
    <property type="match status" value="1"/>
</dbReference>
<dbReference type="Proteomes" id="UP000036403">
    <property type="component" value="Unassembled WGS sequence"/>
</dbReference>
<dbReference type="EMBL" id="LBMM01027410">
    <property type="protein sequence ID" value="KMQ82196.1"/>
    <property type="molecule type" value="Genomic_DNA"/>
</dbReference>
<dbReference type="STRING" id="67767.A0A0J7JWE2"/>
<dbReference type="InterPro" id="IPR043502">
    <property type="entry name" value="DNA/RNA_pol_sf"/>
</dbReference>
<name>A0A0J7JWE2_LASNI</name>
<dbReference type="InterPro" id="IPR043128">
    <property type="entry name" value="Rev_trsase/Diguanyl_cyclase"/>
</dbReference>
<proteinExistence type="predicted"/>
<accession>A0A0J7JWE2</accession>
<evidence type="ECO:0000313" key="3">
    <source>
        <dbReference type="EMBL" id="KMQ82196.1"/>
    </source>
</evidence>
<dbReference type="SUPFAM" id="SSF56672">
    <property type="entry name" value="DNA/RNA polymerases"/>
    <property type="match status" value="1"/>
</dbReference>
<dbReference type="InterPro" id="IPR050951">
    <property type="entry name" value="Retrovirus_Pol_polyprotein"/>
</dbReference>
<evidence type="ECO:0000259" key="2">
    <source>
        <dbReference type="Pfam" id="PF17919"/>
    </source>
</evidence>
<dbReference type="PANTHER" id="PTHR37984:SF5">
    <property type="entry name" value="PROTEIN NYNRIN-LIKE"/>
    <property type="match status" value="1"/>
</dbReference>